<gene>
    <name evidence="6" type="ORF">COLO4_26665</name>
</gene>
<evidence type="ECO:0000256" key="2">
    <source>
        <dbReference type="ARBA" id="ARBA00022670"/>
    </source>
</evidence>
<feature type="region of interest" description="Disordered" evidence="4">
    <location>
        <begin position="1"/>
        <end position="44"/>
    </location>
</feature>
<feature type="region of interest" description="Disordered" evidence="4">
    <location>
        <begin position="255"/>
        <end position="275"/>
    </location>
</feature>
<dbReference type="Proteomes" id="UP000187203">
    <property type="component" value="Unassembled WGS sequence"/>
</dbReference>
<dbReference type="InterPro" id="IPR012337">
    <property type="entry name" value="RNaseH-like_sf"/>
</dbReference>
<dbReference type="SUPFAM" id="SSF54001">
    <property type="entry name" value="Cysteine proteinases"/>
    <property type="match status" value="1"/>
</dbReference>
<evidence type="ECO:0000256" key="1">
    <source>
        <dbReference type="ARBA" id="ARBA00005234"/>
    </source>
</evidence>
<dbReference type="EMBL" id="AWUE01019349">
    <property type="protein sequence ID" value="OMO74202.1"/>
    <property type="molecule type" value="Genomic_DNA"/>
</dbReference>
<dbReference type="InterPro" id="IPR038765">
    <property type="entry name" value="Papain-like_cys_pep_sf"/>
</dbReference>
<dbReference type="AlphaFoldDB" id="A0A1R3HV51"/>
<keyword evidence="2" id="KW-0645">Protease</keyword>
<dbReference type="PANTHER" id="PTHR23272:SF184">
    <property type="entry name" value="OS03G0311250 PROTEIN"/>
    <property type="match status" value="1"/>
</dbReference>
<keyword evidence="7" id="KW-1185">Reference proteome</keyword>
<dbReference type="SUPFAM" id="SSF53098">
    <property type="entry name" value="Ribonuclease H-like"/>
    <property type="match status" value="1"/>
</dbReference>
<evidence type="ECO:0000313" key="7">
    <source>
        <dbReference type="Proteomes" id="UP000187203"/>
    </source>
</evidence>
<dbReference type="Pfam" id="PF02902">
    <property type="entry name" value="Peptidase_C48"/>
    <property type="match status" value="1"/>
</dbReference>
<name>A0A1R3HV51_9ROSI</name>
<dbReference type="PANTHER" id="PTHR23272">
    <property type="entry name" value="BED FINGER-RELATED"/>
    <property type="match status" value="1"/>
</dbReference>
<accession>A0A1R3HV51</accession>
<dbReference type="GO" id="GO:0006508">
    <property type="term" value="P:proteolysis"/>
    <property type="evidence" value="ECO:0007669"/>
    <property type="project" value="UniProtKB-KW"/>
</dbReference>
<organism evidence="6 7">
    <name type="scientific">Corchorus olitorius</name>
    <dbReference type="NCBI Taxonomy" id="93759"/>
    <lineage>
        <taxon>Eukaryota</taxon>
        <taxon>Viridiplantae</taxon>
        <taxon>Streptophyta</taxon>
        <taxon>Embryophyta</taxon>
        <taxon>Tracheophyta</taxon>
        <taxon>Spermatophyta</taxon>
        <taxon>Magnoliopsida</taxon>
        <taxon>eudicotyledons</taxon>
        <taxon>Gunneridae</taxon>
        <taxon>Pentapetalae</taxon>
        <taxon>rosids</taxon>
        <taxon>malvids</taxon>
        <taxon>Malvales</taxon>
        <taxon>Malvaceae</taxon>
        <taxon>Grewioideae</taxon>
        <taxon>Apeibeae</taxon>
        <taxon>Corchorus</taxon>
    </lineage>
</organism>
<dbReference type="GO" id="GO:0008234">
    <property type="term" value="F:cysteine-type peptidase activity"/>
    <property type="evidence" value="ECO:0007669"/>
    <property type="project" value="InterPro"/>
</dbReference>
<dbReference type="InterPro" id="IPR008906">
    <property type="entry name" value="HATC_C_dom"/>
</dbReference>
<evidence type="ECO:0000256" key="3">
    <source>
        <dbReference type="ARBA" id="ARBA00022801"/>
    </source>
</evidence>
<dbReference type="GO" id="GO:0046983">
    <property type="term" value="F:protein dimerization activity"/>
    <property type="evidence" value="ECO:0007669"/>
    <property type="project" value="InterPro"/>
</dbReference>
<feature type="domain" description="Ubiquitin-like protease family profile" evidence="5">
    <location>
        <begin position="265"/>
        <end position="475"/>
    </location>
</feature>
<reference evidence="7" key="1">
    <citation type="submission" date="2013-09" db="EMBL/GenBank/DDBJ databases">
        <title>Corchorus olitorius genome sequencing.</title>
        <authorList>
            <person name="Alam M."/>
            <person name="Haque M.S."/>
            <person name="Islam M.S."/>
            <person name="Emdad E.M."/>
            <person name="Islam M.M."/>
            <person name="Ahmed B."/>
            <person name="Halim A."/>
            <person name="Hossen Q.M.M."/>
            <person name="Hossain M.Z."/>
            <person name="Ahmed R."/>
            <person name="Khan M.M."/>
            <person name="Islam R."/>
            <person name="Rashid M.M."/>
            <person name="Khan S.A."/>
            <person name="Rahman M.S."/>
            <person name="Alam M."/>
            <person name="Yahiya A.S."/>
            <person name="Khan M.S."/>
            <person name="Azam M.S."/>
            <person name="Haque T."/>
            <person name="Lashkar M.Z.H."/>
            <person name="Akhand A.I."/>
            <person name="Morshed G."/>
            <person name="Roy S."/>
            <person name="Uddin K.S."/>
            <person name="Rabeya T."/>
            <person name="Hossain A.S."/>
            <person name="Chowdhury A."/>
            <person name="Snigdha A.R."/>
            <person name="Mortoza M.S."/>
            <person name="Matin S.A."/>
            <person name="Hoque S.M.E."/>
            <person name="Islam M.K."/>
            <person name="Roy D.K."/>
            <person name="Haider R."/>
            <person name="Moosa M.M."/>
            <person name="Elias S.M."/>
            <person name="Hasan A.M."/>
            <person name="Jahan S."/>
            <person name="Shafiuddin M."/>
            <person name="Mahmood N."/>
            <person name="Shommy N.S."/>
        </authorList>
    </citation>
    <scope>NUCLEOTIDE SEQUENCE [LARGE SCALE GENOMIC DNA]</scope>
    <source>
        <strain evidence="7">cv. O-4</strain>
    </source>
</reference>
<dbReference type="InterPro" id="IPR003653">
    <property type="entry name" value="Peptidase_C48_C"/>
</dbReference>
<evidence type="ECO:0000313" key="6">
    <source>
        <dbReference type="EMBL" id="OMO74202.1"/>
    </source>
</evidence>
<keyword evidence="3" id="KW-0378">Hydrolase</keyword>
<dbReference type="Pfam" id="PF05699">
    <property type="entry name" value="Dimer_Tnp_hAT"/>
    <property type="match status" value="1"/>
</dbReference>
<protein>
    <submittedName>
        <fullName evidence="6">Peptidase C48, SUMO/Sentrin/Ubl1</fullName>
    </submittedName>
</protein>
<evidence type="ECO:0000259" key="5">
    <source>
        <dbReference type="PROSITE" id="PS50600"/>
    </source>
</evidence>
<proteinExistence type="inferred from homology"/>
<dbReference type="Gene3D" id="3.40.395.10">
    <property type="entry name" value="Adenoviral Proteinase, Chain A"/>
    <property type="match status" value="1"/>
</dbReference>
<sequence length="511" mass="59203">MASNKESSRSKRRKHLKSSSSKRRKLKSSSSKRRKLKSPPAKDSGAVLDPRFKLALVEFVYNNIYGNDSASIHLTIIHSFVIKVFSSYIRQVYSGTSMQDDTYSLASLNIAQVDSMGSFQMWYDSKRNKVPTDDDTFWKSELDKYLEEPVIPYQVDEEFKVLDWWQQHASKYPILGRIARDYLTMPLSVILRYSSPAVYEKAIMENPILRGLDPLTIEAIICTKDWLEVEMESPQENVKLKGGDVLPAHDQSELNHLSSESDHNETVPSPGKEDLKSKAIAWSEKDVRTYLVSPFTEKEEQHLNRWQSHKIRGRKPKHVGPDKISVKALQPLLMIPPQYVYLQDARKYYIDDTVVNQFFILLKRRYDKFPHKYLKHHSFDSSMALFLPMCLNEHWLLFCADIDKKRLLWLDSNRHSQMSHASEKNAISEWFLGFLLPSLGYHQPNEWSHEIPTDVPMQKNSVDCALFVMKYADCLTHGDHFPFTQDDMPHFRLSTFLDLSCGSVPSGSKRD</sequence>
<dbReference type="PROSITE" id="PS50600">
    <property type="entry name" value="ULP_PROTEASE"/>
    <property type="match status" value="1"/>
</dbReference>
<comment type="caution">
    <text evidence="6">The sequence shown here is derived from an EMBL/GenBank/DDBJ whole genome shotgun (WGS) entry which is preliminary data.</text>
</comment>
<feature type="compositionally biased region" description="Basic residues" evidence="4">
    <location>
        <begin position="10"/>
        <end position="37"/>
    </location>
</feature>
<comment type="similarity">
    <text evidence="1">Belongs to the peptidase C48 family.</text>
</comment>
<evidence type="ECO:0000256" key="4">
    <source>
        <dbReference type="SAM" id="MobiDB-lite"/>
    </source>
</evidence>
<feature type="compositionally biased region" description="Basic and acidic residues" evidence="4">
    <location>
        <begin position="259"/>
        <end position="275"/>
    </location>
</feature>
<dbReference type="OrthoDB" id="996198at2759"/>